<comment type="similarity">
    <text evidence="2 9">Belongs to the NAPRTase family.</text>
</comment>
<keyword evidence="12" id="KW-0328">Glycosyltransferase</keyword>
<dbReference type="CDD" id="cd01570">
    <property type="entry name" value="NAPRTase_A"/>
    <property type="match status" value="1"/>
</dbReference>
<dbReference type="RefSeq" id="WP_015633509.1">
    <property type="nucleotide sequence ID" value="NZ_LPUX01000066.1"/>
</dbReference>
<protein>
    <recommendedName>
        <fullName evidence="3 9">Nicotinate phosphoribosyltransferase</fullName>
        <ecNumber evidence="3 9">6.3.4.21</ecNumber>
    </recommendedName>
</protein>
<dbReference type="PANTHER" id="PTHR11098:SF1">
    <property type="entry name" value="NICOTINATE PHOSPHORIBOSYLTRANSFERASE"/>
    <property type="match status" value="1"/>
</dbReference>
<dbReference type="NCBIfam" id="NF006696">
    <property type="entry name" value="PRK09243.1-3"/>
    <property type="match status" value="1"/>
</dbReference>
<comment type="catalytic activity">
    <reaction evidence="8 9">
        <text>5-phospho-alpha-D-ribose 1-diphosphate + nicotinate + ATP + H2O = nicotinate beta-D-ribonucleotide + ADP + phosphate + diphosphate</text>
        <dbReference type="Rhea" id="RHEA:36163"/>
        <dbReference type="ChEBI" id="CHEBI:15377"/>
        <dbReference type="ChEBI" id="CHEBI:30616"/>
        <dbReference type="ChEBI" id="CHEBI:32544"/>
        <dbReference type="ChEBI" id="CHEBI:33019"/>
        <dbReference type="ChEBI" id="CHEBI:43474"/>
        <dbReference type="ChEBI" id="CHEBI:57502"/>
        <dbReference type="ChEBI" id="CHEBI:58017"/>
        <dbReference type="ChEBI" id="CHEBI:456216"/>
        <dbReference type="EC" id="6.3.4.21"/>
    </reaction>
</comment>
<dbReference type="GO" id="GO:0047280">
    <property type="term" value="F:nicotinamide phosphoribosyltransferase activity"/>
    <property type="evidence" value="ECO:0007669"/>
    <property type="project" value="UniProtKB-ARBA"/>
</dbReference>
<comment type="function">
    <text evidence="9">Catalyzes the first step in the biosynthesis of NAD from nicotinic acid, the ATP-dependent synthesis of beta-nicotinate D-ribonucleotide from nicotinate and 5-phospho-D-ribose 1-phosphate.</text>
</comment>
<dbReference type="PIRSF" id="PIRSF000484">
    <property type="entry name" value="NAPRT"/>
    <property type="match status" value="1"/>
</dbReference>
<accession>A0A178XK74</accession>
<proteinExistence type="inferred from homology"/>
<keyword evidence="6 9" id="KW-0662">Pyridine nucleotide biosynthesis</keyword>
<dbReference type="GO" id="GO:0004516">
    <property type="term" value="F:nicotinate phosphoribosyltransferase activity"/>
    <property type="evidence" value="ECO:0007669"/>
    <property type="project" value="UniProtKB-UniRule"/>
</dbReference>
<dbReference type="Pfam" id="PF17767">
    <property type="entry name" value="NAPRTase_N"/>
    <property type="match status" value="1"/>
</dbReference>
<dbReference type="SUPFAM" id="SSF51690">
    <property type="entry name" value="Nicotinate/Quinolinate PRTase C-terminal domain-like"/>
    <property type="match status" value="1"/>
</dbReference>
<dbReference type="GO" id="GO:0034355">
    <property type="term" value="P:NAD+ biosynthetic process via the salvage pathway"/>
    <property type="evidence" value="ECO:0007669"/>
    <property type="project" value="TreeGrafter"/>
</dbReference>
<keyword evidence="4" id="KW-0597">Phosphoprotein</keyword>
<dbReference type="InterPro" id="IPR013785">
    <property type="entry name" value="Aldolase_TIM"/>
</dbReference>
<dbReference type="InterPro" id="IPR036068">
    <property type="entry name" value="Nicotinate_pribotase-like_C"/>
</dbReference>
<evidence type="ECO:0000256" key="9">
    <source>
        <dbReference type="RuleBase" id="RU365100"/>
    </source>
</evidence>
<comment type="caution">
    <text evidence="12">The sequence shown here is derived from an EMBL/GenBank/DDBJ whole genome shotgun (WGS) entry which is preliminary data.</text>
</comment>
<dbReference type="Proteomes" id="UP000094025">
    <property type="component" value="Unassembled WGS sequence"/>
</dbReference>
<evidence type="ECO:0000259" key="10">
    <source>
        <dbReference type="Pfam" id="PF04095"/>
    </source>
</evidence>
<dbReference type="UniPathway" id="UPA00253">
    <property type="reaction ID" value="UER00457"/>
</dbReference>
<dbReference type="NCBIfam" id="NF009131">
    <property type="entry name" value="PRK12484.1"/>
    <property type="match status" value="1"/>
</dbReference>
<gene>
    <name evidence="12" type="ORF">AU381_12105</name>
</gene>
<dbReference type="AlphaFoldDB" id="A0A178XK74"/>
<feature type="domain" description="Nicotinate phosphoribosyltransferase N-terminal" evidence="11">
    <location>
        <begin position="6"/>
        <end position="128"/>
    </location>
</feature>
<dbReference type="Pfam" id="PF04095">
    <property type="entry name" value="NAPRTase"/>
    <property type="match status" value="1"/>
</dbReference>
<evidence type="ECO:0000313" key="12">
    <source>
        <dbReference type="EMBL" id="OAP35647.1"/>
    </source>
</evidence>
<evidence type="ECO:0000256" key="5">
    <source>
        <dbReference type="ARBA" id="ARBA00022598"/>
    </source>
</evidence>
<name>A0A178XK74_9HYPH</name>
<feature type="domain" description="Nicotinate/nicotinamide phosphoribosyltransferase" evidence="10">
    <location>
        <begin position="150"/>
        <end position="328"/>
    </location>
</feature>
<dbReference type="Gene3D" id="3.20.140.10">
    <property type="entry name" value="nicotinate phosphoribosyltransferase"/>
    <property type="match status" value="1"/>
</dbReference>
<evidence type="ECO:0000256" key="3">
    <source>
        <dbReference type="ARBA" id="ARBA00013236"/>
    </source>
</evidence>
<dbReference type="EMBL" id="LPUX01000066">
    <property type="protein sequence ID" value="OAP35647.1"/>
    <property type="molecule type" value="Genomic_DNA"/>
</dbReference>
<dbReference type="Gene3D" id="3.20.20.70">
    <property type="entry name" value="Aldolase class I"/>
    <property type="match status" value="1"/>
</dbReference>
<keyword evidence="5 9" id="KW-0436">Ligase</keyword>
<evidence type="ECO:0000256" key="6">
    <source>
        <dbReference type="ARBA" id="ARBA00022642"/>
    </source>
</evidence>
<evidence type="ECO:0000259" key="11">
    <source>
        <dbReference type="Pfam" id="PF17767"/>
    </source>
</evidence>
<dbReference type="FunFam" id="3.20.20.70:FF:000076">
    <property type="entry name" value="Nicotinate phosphoribosyltransferase"/>
    <property type="match status" value="1"/>
</dbReference>
<evidence type="ECO:0000256" key="8">
    <source>
        <dbReference type="ARBA" id="ARBA00048668"/>
    </source>
</evidence>
<dbReference type="SUPFAM" id="SSF54675">
    <property type="entry name" value="Nicotinate/Quinolinate PRTase N-terminal domain-like"/>
    <property type="match status" value="1"/>
</dbReference>
<dbReference type="PANTHER" id="PTHR11098">
    <property type="entry name" value="NICOTINATE PHOSPHORIBOSYLTRANSFERASE"/>
    <property type="match status" value="1"/>
</dbReference>
<evidence type="ECO:0000313" key="13">
    <source>
        <dbReference type="Proteomes" id="UP000094025"/>
    </source>
</evidence>
<sequence>MPVTALFTDLYELTMSDAYHSLGMDEIAVFSLFVRKLPPERNFLVACGVEELLDDIEGLRFDEDDIAHLASLGRFRPEFLNWLRSFRFSGEIFAVAEGTPVFAKEPILEVIAPIAEGQLLETLILNQIGFQTVIASKAARIVEAANGRAVVDFGSRRAHGVDAAVKGARAAYLAGVSATSNVEAGRRYGIPVAGTVAHSFVQAFPNEMESFRCLAELFPQTTLLVDTYDTIAGVRTVVDLAKSMKSTFKVQAIRLDSGDLLELSRQSRQLLDEGGLQHVQIFASGGLDEWSIEGLLRAGAPINAFGVGTDMMVSPDAAALDIAYKLTEYAGFGRMKLSANKVTLPGRKQAFRHIRNGAAVGDTIGRSYEDLSGRRLLAPVMTGGRRISARKSLAALVDETRIRVCELPPALRALERAAPPYSIHISSDLADHETQTRRRLAASRLFPHQPPKPQYLC</sequence>
<comment type="pathway">
    <text evidence="1 9">Cofactor biosynthesis; NAD(+) biosynthesis; nicotinate D-ribonucleotide from nicotinate: step 1/1.</text>
</comment>
<organism evidence="12 13">
    <name type="scientific">Sinorhizobium glycinis</name>
    <dbReference type="NCBI Taxonomy" id="1472378"/>
    <lineage>
        <taxon>Bacteria</taxon>
        <taxon>Pseudomonadati</taxon>
        <taxon>Pseudomonadota</taxon>
        <taxon>Alphaproteobacteria</taxon>
        <taxon>Hyphomicrobiales</taxon>
        <taxon>Rhizobiaceae</taxon>
        <taxon>Sinorhizobium/Ensifer group</taxon>
        <taxon>Sinorhizobium</taxon>
    </lineage>
</organism>
<dbReference type="InterPro" id="IPR041525">
    <property type="entry name" value="N/Namide_PRibTrfase"/>
</dbReference>
<evidence type="ECO:0000256" key="2">
    <source>
        <dbReference type="ARBA" id="ARBA00010897"/>
    </source>
</evidence>
<comment type="PTM">
    <text evidence="9">Transiently phosphorylated on a His residue during the reaction cycle. Phosphorylation strongly increases the affinity for substrates and increases the rate of nicotinate D-ribonucleotide production. Dephosphorylation regenerates the low-affinity form of the enzyme, leading to product release.</text>
</comment>
<keyword evidence="7 9" id="KW-0808">Transferase</keyword>
<dbReference type="InterPro" id="IPR040727">
    <property type="entry name" value="NAPRTase_N"/>
</dbReference>
<evidence type="ECO:0000256" key="4">
    <source>
        <dbReference type="ARBA" id="ARBA00022553"/>
    </source>
</evidence>
<dbReference type="NCBIfam" id="TIGR01513">
    <property type="entry name" value="NAPRTase_put"/>
    <property type="match status" value="1"/>
</dbReference>
<dbReference type="InterPro" id="IPR007229">
    <property type="entry name" value="Nic_PRibTrfase-Fam"/>
</dbReference>
<evidence type="ECO:0000256" key="1">
    <source>
        <dbReference type="ARBA" id="ARBA00004952"/>
    </source>
</evidence>
<evidence type="ECO:0000256" key="7">
    <source>
        <dbReference type="ARBA" id="ARBA00022679"/>
    </source>
</evidence>
<reference evidence="12 13" key="1">
    <citation type="journal article" date="2016" name="Int. J. Syst. Evol. Microbiol.">
        <title>Ensifer glycinis sp. nov., an novel rhizobial species associated with Glycine spp.</title>
        <authorList>
            <person name="Yan H."/>
            <person name="Yan J."/>
            <person name="Sui X.H."/>
            <person name="Wang E.T."/>
            <person name="Chen W.X."/>
            <person name="Zhang X.X."/>
            <person name="Chen W.F."/>
        </authorList>
    </citation>
    <scope>NUCLEOTIDE SEQUENCE [LARGE SCALE GENOMIC DNA]</scope>
    <source>
        <strain evidence="12 13">CCBAU 23380</strain>
    </source>
</reference>
<dbReference type="InterPro" id="IPR006405">
    <property type="entry name" value="Nic_PRibTrfase_pncB"/>
</dbReference>
<keyword evidence="13" id="KW-1185">Reference proteome</keyword>
<dbReference type="STRING" id="1472378.AU381_12105"/>
<dbReference type="GO" id="GO:0005829">
    <property type="term" value="C:cytosol"/>
    <property type="evidence" value="ECO:0007669"/>
    <property type="project" value="TreeGrafter"/>
</dbReference>
<dbReference type="EC" id="6.3.4.21" evidence="3 9"/>
<dbReference type="OrthoDB" id="9771406at2"/>